<accession>A0A9P8MY45</accession>
<gene>
    <name evidence="1" type="ORF">HRG_05977</name>
</gene>
<comment type="caution">
    <text evidence="1">The sequence shown here is derived from an EMBL/GenBank/DDBJ whole genome shotgun (WGS) entry which is preliminary data.</text>
</comment>
<reference evidence="1" key="1">
    <citation type="submission" date="2021-09" db="EMBL/GenBank/DDBJ databases">
        <title>A high-quality genome of the endoparasitic fungus Hirsutella rhossiliensis with a comparison of Hirsutella genomes reveals transposable elements contributing to genome size variation.</title>
        <authorList>
            <person name="Lin R."/>
            <person name="Jiao Y."/>
            <person name="Sun X."/>
            <person name="Ling J."/>
            <person name="Xie B."/>
            <person name="Cheng X."/>
        </authorList>
    </citation>
    <scope>NUCLEOTIDE SEQUENCE</scope>
    <source>
        <strain evidence="1">HR02</strain>
    </source>
</reference>
<sequence>MPTRHLDRRQYIDSSRDQRLQTVNSSGPKRTKVPTRAHPIACPYAMVGQYEPDQALCRRYAPFASSLERQQFVIIYVIYWAIKIIQKAPKDAYDDDKLQAELIGSTVEGGPIVRFLEPLASSCHRGEILGYGGERPIVAYRKGLVAFVPERASMAPSKQAWSDTTEECPSIRTPDLGSERLGDLISQCYKNV</sequence>
<keyword evidence="2" id="KW-1185">Reference proteome</keyword>
<evidence type="ECO:0000313" key="1">
    <source>
        <dbReference type="EMBL" id="KAH0963467.1"/>
    </source>
</evidence>
<organism evidence="1 2">
    <name type="scientific">Hirsutella rhossiliensis</name>
    <dbReference type="NCBI Taxonomy" id="111463"/>
    <lineage>
        <taxon>Eukaryota</taxon>
        <taxon>Fungi</taxon>
        <taxon>Dikarya</taxon>
        <taxon>Ascomycota</taxon>
        <taxon>Pezizomycotina</taxon>
        <taxon>Sordariomycetes</taxon>
        <taxon>Hypocreomycetidae</taxon>
        <taxon>Hypocreales</taxon>
        <taxon>Ophiocordycipitaceae</taxon>
        <taxon>Hirsutella</taxon>
    </lineage>
</organism>
<name>A0A9P8MY45_9HYPO</name>
<dbReference type="AlphaFoldDB" id="A0A9P8MY45"/>
<protein>
    <submittedName>
        <fullName evidence="1">Uncharacterized protein</fullName>
    </submittedName>
</protein>
<proteinExistence type="predicted"/>
<dbReference type="GeneID" id="68355106"/>
<dbReference type="RefSeq" id="XP_044720980.1">
    <property type="nucleotide sequence ID" value="XM_044864448.1"/>
</dbReference>
<dbReference type="EMBL" id="JAIZPD010000005">
    <property type="protein sequence ID" value="KAH0963467.1"/>
    <property type="molecule type" value="Genomic_DNA"/>
</dbReference>
<dbReference type="Proteomes" id="UP000824596">
    <property type="component" value="Unassembled WGS sequence"/>
</dbReference>
<evidence type="ECO:0000313" key="2">
    <source>
        <dbReference type="Proteomes" id="UP000824596"/>
    </source>
</evidence>